<reference evidence="8" key="1">
    <citation type="submission" date="2022-03" db="EMBL/GenBank/DDBJ databases">
        <title>Complete genome sequence of Caldinitratiruptor microaerophilus.</title>
        <authorList>
            <person name="Mukaiyama R."/>
            <person name="Nishiyama T."/>
            <person name="Ueda K."/>
        </authorList>
    </citation>
    <scope>NUCLEOTIDE SEQUENCE</scope>
    <source>
        <strain evidence="8">JCM 16183</strain>
    </source>
</reference>
<dbReference type="InterPro" id="IPR036157">
    <property type="entry name" value="dUTPase-like_sf"/>
</dbReference>
<sequence>MRRFEVVRAYRGKGIEIPQRKTAASAGYDLAAAEDVEVPPGGVALVPTGLKAYMPPGEFLALYIRSSLAVSRGLMLANGVAVIDADYADNPENEGHILIAVYNRTDRPVRIARGERVAQGIFHPYQVTDDDRPGGPRRGGFGSTGA</sequence>
<dbReference type="GO" id="GO:0004170">
    <property type="term" value="F:dUTP diphosphatase activity"/>
    <property type="evidence" value="ECO:0007669"/>
    <property type="project" value="UniProtKB-EC"/>
</dbReference>
<dbReference type="SUPFAM" id="SSF51283">
    <property type="entry name" value="dUTPase-like"/>
    <property type="match status" value="1"/>
</dbReference>
<evidence type="ECO:0000256" key="6">
    <source>
        <dbReference type="SAM" id="MobiDB-lite"/>
    </source>
</evidence>
<name>A0AA35CLB2_9FIRM</name>
<dbReference type="Proteomes" id="UP001163687">
    <property type="component" value="Chromosome"/>
</dbReference>
<dbReference type="PANTHER" id="PTHR11241">
    <property type="entry name" value="DEOXYURIDINE 5'-TRIPHOSPHATE NUCLEOTIDOHYDROLASE"/>
    <property type="match status" value="1"/>
</dbReference>
<accession>A0AA35CLB2</accession>
<dbReference type="NCBIfam" id="TIGR00576">
    <property type="entry name" value="dut"/>
    <property type="match status" value="1"/>
</dbReference>
<dbReference type="AlphaFoldDB" id="A0AA35CLB2"/>
<feature type="region of interest" description="Disordered" evidence="6">
    <location>
        <begin position="125"/>
        <end position="146"/>
    </location>
</feature>
<comment type="similarity">
    <text evidence="1">Belongs to the dUTPase family.</text>
</comment>
<dbReference type="EC" id="3.6.1.23" evidence="2"/>
<dbReference type="InterPro" id="IPR029054">
    <property type="entry name" value="dUTPase-like"/>
</dbReference>
<proteinExistence type="inferred from homology"/>
<feature type="domain" description="dUTPase-like" evidence="7">
    <location>
        <begin position="15"/>
        <end position="126"/>
    </location>
</feature>
<evidence type="ECO:0000259" key="7">
    <source>
        <dbReference type="Pfam" id="PF00692"/>
    </source>
</evidence>
<dbReference type="CDD" id="cd07557">
    <property type="entry name" value="trimeric_dUTPase"/>
    <property type="match status" value="1"/>
</dbReference>
<feature type="compositionally biased region" description="Gly residues" evidence="6">
    <location>
        <begin position="136"/>
        <end position="146"/>
    </location>
</feature>
<evidence type="ECO:0000313" key="9">
    <source>
        <dbReference type="Proteomes" id="UP001163687"/>
    </source>
</evidence>
<dbReference type="KEGG" id="cmic:caldi_05010"/>
<dbReference type="RefSeq" id="WP_264843541.1">
    <property type="nucleotide sequence ID" value="NZ_AP025628.1"/>
</dbReference>
<keyword evidence="4" id="KW-0546">Nucleotide metabolism</keyword>
<keyword evidence="3" id="KW-0378">Hydrolase</keyword>
<dbReference type="GO" id="GO:0000287">
    <property type="term" value="F:magnesium ion binding"/>
    <property type="evidence" value="ECO:0007669"/>
    <property type="project" value="InterPro"/>
</dbReference>
<dbReference type="InterPro" id="IPR033704">
    <property type="entry name" value="dUTPase_trimeric"/>
</dbReference>
<protein>
    <recommendedName>
        <fullName evidence="2">dUTP diphosphatase</fullName>
        <ecNumber evidence="2">3.6.1.23</ecNumber>
    </recommendedName>
</protein>
<dbReference type="Gene3D" id="2.70.40.10">
    <property type="match status" value="1"/>
</dbReference>
<dbReference type="PANTHER" id="PTHR11241:SF0">
    <property type="entry name" value="DEOXYURIDINE 5'-TRIPHOSPHATE NUCLEOTIDOHYDROLASE"/>
    <property type="match status" value="1"/>
</dbReference>
<gene>
    <name evidence="8" type="primary">dut</name>
    <name evidence="8" type="ORF">caldi_05010</name>
</gene>
<dbReference type="EMBL" id="AP025628">
    <property type="protein sequence ID" value="BDG59411.1"/>
    <property type="molecule type" value="Genomic_DNA"/>
</dbReference>
<evidence type="ECO:0000256" key="5">
    <source>
        <dbReference type="ARBA" id="ARBA00047686"/>
    </source>
</evidence>
<evidence type="ECO:0000256" key="4">
    <source>
        <dbReference type="ARBA" id="ARBA00023080"/>
    </source>
</evidence>
<evidence type="ECO:0000256" key="1">
    <source>
        <dbReference type="ARBA" id="ARBA00006581"/>
    </source>
</evidence>
<organism evidence="8 9">
    <name type="scientific">Caldinitratiruptor microaerophilus</name>
    <dbReference type="NCBI Taxonomy" id="671077"/>
    <lineage>
        <taxon>Bacteria</taxon>
        <taxon>Bacillati</taxon>
        <taxon>Bacillota</taxon>
        <taxon>Clostridia</taxon>
        <taxon>Eubacteriales</taxon>
        <taxon>Symbiobacteriaceae</taxon>
        <taxon>Caldinitratiruptor</taxon>
    </lineage>
</organism>
<evidence type="ECO:0000313" key="8">
    <source>
        <dbReference type="EMBL" id="BDG59411.1"/>
    </source>
</evidence>
<dbReference type="Pfam" id="PF00692">
    <property type="entry name" value="dUTPase"/>
    <property type="match status" value="1"/>
</dbReference>
<comment type="catalytic activity">
    <reaction evidence="5">
        <text>dUTP + H2O = dUMP + diphosphate + H(+)</text>
        <dbReference type="Rhea" id="RHEA:10248"/>
        <dbReference type="ChEBI" id="CHEBI:15377"/>
        <dbReference type="ChEBI" id="CHEBI:15378"/>
        <dbReference type="ChEBI" id="CHEBI:33019"/>
        <dbReference type="ChEBI" id="CHEBI:61555"/>
        <dbReference type="ChEBI" id="CHEBI:246422"/>
        <dbReference type="EC" id="3.6.1.23"/>
    </reaction>
</comment>
<evidence type="ECO:0000256" key="3">
    <source>
        <dbReference type="ARBA" id="ARBA00022801"/>
    </source>
</evidence>
<dbReference type="GO" id="GO:0006226">
    <property type="term" value="P:dUMP biosynthetic process"/>
    <property type="evidence" value="ECO:0007669"/>
    <property type="project" value="InterPro"/>
</dbReference>
<dbReference type="GO" id="GO:0046081">
    <property type="term" value="P:dUTP catabolic process"/>
    <property type="evidence" value="ECO:0007669"/>
    <property type="project" value="InterPro"/>
</dbReference>
<dbReference type="InterPro" id="IPR008181">
    <property type="entry name" value="dUTPase"/>
</dbReference>
<keyword evidence="9" id="KW-1185">Reference proteome</keyword>
<evidence type="ECO:0000256" key="2">
    <source>
        <dbReference type="ARBA" id="ARBA00012379"/>
    </source>
</evidence>